<proteinExistence type="predicted"/>
<keyword evidence="2" id="KW-1185">Reference proteome</keyword>
<dbReference type="EMBL" id="CACTIH010010139">
    <property type="protein sequence ID" value="CAA3033295.1"/>
    <property type="molecule type" value="Genomic_DNA"/>
</dbReference>
<protein>
    <submittedName>
        <fullName evidence="1">Uncharacterized protein</fullName>
    </submittedName>
</protein>
<name>A0A8S0VLN3_OLEEU</name>
<reference evidence="1 2" key="1">
    <citation type="submission" date="2019-12" db="EMBL/GenBank/DDBJ databases">
        <authorList>
            <person name="Alioto T."/>
            <person name="Alioto T."/>
            <person name="Gomez Garrido J."/>
        </authorList>
    </citation>
    <scope>NUCLEOTIDE SEQUENCE [LARGE SCALE GENOMIC DNA]</scope>
</reference>
<evidence type="ECO:0000313" key="1">
    <source>
        <dbReference type="EMBL" id="CAA3033295.1"/>
    </source>
</evidence>
<comment type="caution">
    <text evidence="1">The sequence shown here is derived from an EMBL/GenBank/DDBJ whole genome shotgun (WGS) entry which is preliminary data.</text>
</comment>
<organism evidence="1 2">
    <name type="scientific">Olea europaea subsp. europaea</name>
    <dbReference type="NCBI Taxonomy" id="158383"/>
    <lineage>
        <taxon>Eukaryota</taxon>
        <taxon>Viridiplantae</taxon>
        <taxon>Streptophyta</taxon>
        <taxon>Embryophyta</taxon>
        <taxon>Tracheophyta</taxon>
        <taxon>Spermatophyta</taxon>
        <taxon>Magnoliopsida</taxon>
        <taxon>eudicotyledons</taxon>
        <taxon>Gunneridae</taxon>
        <taxon>Pentapetalae</taxon>
        <taxon>asterids</taxon>
        <taxon>lamiids</taxon>
        <taxon>Lamiales</taxon>
        <taxon>Oleaceae</taxon>
        <taxon>Oleeae</taxon>
        <taxon>Olea</taxon>
    </lineage>
</organism>
<feature type="non-terminal residue" evidence="1">
    <location>
        <position position="1"/>
    </location>
</feature>
<dbReference type="Gramene" id="OE9A102869T1">
    <property type="protein sequence ID" value="OE9A102869C1"/>
    <property type="gene ID" value="OE9A102869"/>
</dbReference>
<accession>A0A8S0VLN3</accession>
<gene>
    <name evidence="1" type="ORF">OLEA9_A102869</name>
</gene>
<dbReference type="Proteomes" id="UP000594638">
    <property type="component" value="Unassembled WGS sequence"/>
</dbReference>
<sequence length="211" mass="23853">AVGRKPRKNIITGQRFLKRNLASGRGITFLSLQLCENGGLGPKAPKKYNYRTAISQEELGIRPRNYFSFSSTKELLFFFTFFRGRRPRKNVITGQRFPKRNLASDRGISFLSLQLCEKGGRGPKAPKKCNYRSAISREELGIRQGNYFPFPSNYRLRWLQKKTWSDVIATPGSAPSFCRFVTIRTYDKEAVGRTFLILVAKLAVPSGGCAA</sequence>
<evidence type="ECO:0000313" key="2">
    <source>
        <dbReference type="Proteomes" id="UP000594638"/>
    </source>
</evidence>
<dbReference type="AlphaFoldDB" id="A0A8S0VLN3"/>